<protein>
    <submittedName>
        <fullName evidence="1">Uncharacterized protein</fullName>
    </submittedName>
</protein>
<evidence type="ECO:0000313" key="2">
    <source>
        <dbReference type="Proteomes" id="UP001207252"/>
    </source>
</evidence>
<comment type="caution">
    <text evidence="1">The sequence shown here is derived from an EMBL/GenBank/DDBJ whole genome shotgun (WGS) entry which is preliminary data.</text>
</comment>
<reference evidence="1 2" key="1">
    <citation type="journal article" date="2020" name="Int. J. Syst. Evol. Microbiol.">
        <title>Ureaplasma miroungigenitalium sp. nov. isolated from northern elephant seals (Mirounga angustirostris) and Ureaplasma zalophigenitalium sp. nov. isolated from California sea lions (Zalophus californianus).</title>
        <authorList>
            <person name="Volokhov D.V."/>
            <person name="Gulland F.M."/>
            <person name="Gao Y."/>
            <person name="Chizhikov V.E."/>
        </authorList>
    </citation>
    <scope>NUCLEOTIDE SEQUENCE [LARGE SCALE GENOMIC DNA]</scope>
    <source>
        <strain evidence="1 2">CSL7644-GEN</strain>
    </source>
</reference>
<accession>A0ABT3BPY8</accession>
<dbReference type="Proteomes" id="UP001207252">
    <property type="component" value="Unassembled WGS sequence"/>
</dbReference>
<sequence length="158" mass="18990">MHINWIKIYYDLIDLWKTRGHLTGPFKSLKCSDYQKNYRLPNGQWKYQRHHIDEINISGLVLKVRFPDEYKNSEAIIITFEQHLLLHYIIVNARTTYPNNGMLKQTGVDEWDAIVQLECTEHQVPYFSGWYNHFSTIEGRKKQKQYINDCMIPRLKKN</sequence>
<dbReference type="RefSeq" id="WP_263818132.1">
    <property type="nucleotide sequence ID" value="NZ_JAOXHJ010000008.1"/>
</dbReference>
<keyword evidence="2" id="KW-1185">Reference proteome</keyword>
<organism evidence="1 2">
    <name type="scientific">Ureaplasma zalophigenitalium</name>
    <dbReference type="NCBI Taxonomy" id="907723"/>
    <lineage>
        <taxon>Bacteria</taxon>
        <taxon>Bacillati</taxon>
        <taxon>Mycoplasmatota</taxon>
        <taxon>Mycoplasmoidales</taxon>
        <taxon>Mycoplasmoidaceae</taxon>
        <taxon>Ureaplasma</taxon>
    </lineage>
</organism>
<proteinExistence type="predicted"/>
<evidence type="ECO:0000313" key="1">
    <source>
        <dbReference type="EMBL" id="MCV3754328.1"/>
    </source>
</evidence>
<name>A0ABT3BPY8_9BACT</name>
<gene>
    <name evidence="1" type="ORF">OF365_02975</name>
</gene>
<dbReference type="EMBL" id="JAOXHJ010000008">
    <property type="protein sequence ID" value="MCV3754328.1"/>
    <property type="molecule type" value="Genomic_DNA"/>
</dbReference>